<gene>
    <name evidence="1" type="ORF">BOTBODRAFT_465558</name>
</gene>
<sequence>MISRGIDCLLSTIFCICSALLCSYHSFGYINHRRLNRSISATHNQRNFMSTLPHHTPLPKFTPANDQFERRIHIHFGKA</sequence>
<accession>A0A067M5M5</accession>
<organism evidence="1 2">
    <name type="scientific">Botryobasidium botryosum (strain FD-172 SS1)</name>
    <dbReference type="NCBI Taxonomy" id="930990"/>
    <lineage>
        <taxon>Eukaryota</taxon>
        <taxon>Fungi</taxon>
        <taxon>Dikarya</taxon>
        <taxon>Basidiomycota</taxon>
        <taxon>Agaricomycotina</taxon>
        <taxon>Agaricomycetes</taxon>
        <taxon>Cantharellales</taxon>
        <taxon>Botryobasidiaceae</taxon>
        <taxon>Botryobasidium</taxon>
    </lineage>
</organism>
<dbReference type="Proteomes" id="UP000027195">
    <property type="component" value="Unassembled WGS sequence"/>
</dbReference>
<dbReference type="AlphaFoldDB" id="A0A067M5M5"/>
<keyword evidence="2" id="KW-1185">Reference proteome</keyword>
<proteinExistence type="predicted"/>
<dbReference type="InParanoid" id="A0A067M5M5"/>
<name>A0A067M5M5_BOTB1</name>
<dbReference type="EMBL" id="KL198061">
    <property type="protein sequence ID" value="KDQ11088.1"/>
    <property type="molecule type" value="Genomic_DNA"/>
</dbReference>
<reference evidence="2" key="1">
    <citation type="journal article" date="2014" name="Proc. Natl. Acad. Sci. U.S.A.">
        <title>Extensive sampling of basidiomycete genomes demonstrates inadequacy of the white-rot/brown-rot paradigm for wood decay fungi.</title>
        <authorList>
            <person name="Riley R."/>
            <person name="Salamov A.A."/>
            <person name="Brown D.W."/>
            <person name="Nagy L.G."/>
            <person name="Floudas D."/>
            <person name="Held B.W."/>
            <person name="Levasseur A."/>
            <person name="Lombard V."/>
            <person name="Morin E."/>
            <person name="Otillar R."/>
            <person name="Lindquist E.A."/>
            <person name="Sun H."/>
            <person name="LaButti K.M."/>
            <person name="Schmutz J."/>
            <person name="Jabbour D."/>
            <person name="Luo H."/>
            <person name="Baker S.E."/>
            <person name="Pisabarro A.G."/>
            <person name="Walton J.D."/>
            <person name="Blanchette R.A."/>
            <person name="Henrissat B."/>
            <person name="Martin F."/>
            <person name="Cullen D."/>
            <person name="Hibbett D.S."/>
            <person name="Grigoriev I.V."/>
        </authorList>
    </citation>
    <scope>NUCLEOTIDE SEQUENCE [LARGE SCALE GENOMIC DNA]</scope>
    <source>
        <strain evidence="2">FD-172 SS1</strain>
    </source>
</reference>
<protein>
    <submittedName>
        <fullName evidence="1">Uncharacterized protein</fullName>
    </submittedName>
</protein>
<dbReference type="HOGENOM" id="CLU_2605721_0_0_1"/>
<evidence type="ECO:0000313" key="2">
    <source>
        <dbReference type="Proteomes" id="UP000027195"/>
    </source>
</evidence>
<evidence type="ECO:0000313" key="1">
    <source>
        <dbReference type="EMBL" id="KDQ11088.1"/>
    </source>
</evidence>